<gene>
    <name evidence="1" type="ORF">VP01_6542g1</name>
</gene>
<comment type="caution">
    <text evidence="1">The sequence shown here is derived from an EMBL/GenBank/DDBJ whole genome shotgun (WGS) entry which is preliminary data.</text>
</comment>
<protein>
    <submittedName>
        <fullName evidence="1">Uncharacterized protein</fullName>
    </submittedName>
</protein>
<sequence length="165" mass="19193">MSEEQPPLPRKPDCCTKKLRSVMAVALVIYRCKKLEPLIAVYGIFWKIEYESHRTAYNEREIINAILCDEFFKFQDQITRQSGKNNCKLLGHFKEIQFTQANWIQIKHLNDEFKPFNFLTKEMEGDGPTGAFFLDNYYETIKDLKKKNGTGIKEVGSRDQAGGEE</sequence>
<dbReference type="VEuPathDB" id="FungiDB:VP01_6542g1"/>
<evidence type="ECO:0000313" key="1">
    <source>
        <dbReference type="EMBL" id="KNZ47287.1"/>
    </source>
</evidence>
<reference evidence="1 2" key="1">
    <citation type="submission" date="2015-08" db="EMBL/GenBank/DDBJ databases">
        <title>Next Generation Sequencing and Analysis of the Genome of Puccinia sorghi L Schw, the Causal Agent of Maize Common Rust.</title>
        <authorList>
            <person name="Rochi L."/>
            <person name="Burguener G."/>
            <person name="Darino M."/>
            <person name="Turjanski A."/>
            <person name="Kreff E."/>
            <person name="Dieguez M.J."/>
            <person name="Sacco F."/>
        </authorList>
    </citation>
    <scope>NUCLEOTIDE SEQUENCE [LARGE SCALE GENOMIC DNA]</scope>
    <source>
        <strain evidence="1 2">RO10H11247</strain>
    </source>
</reference>
<organism evidence="1 2">
    <name type="scientific">Puccinia sorghi</name>
    <dbReference type="NCBI Taxonomy" id="27349"/>
    <lineage>
        <taxon>Eukaryota</taxon>
        <taxon>Fungi</taxon>
        <taxon>Dikarya</taxon>
        <taxon>Basidiomycota</taxon>
        <taxon>Pucciniomycotina</taxon>
        <taxon>Pucciniomycetes</taxon>
        <taxon>Pucciniales</taxon>
        <taxon>Pucciniaceae</taxon>
        <taxon>Puccinia</taxon>
    </lineage>
</organism>
<proteinExistence type="predicted"/>
<name>A0A0L6UG98_9BASI</name>
<dbReference type="OrthoDB" id="2505994at2759"/>
<dbReference type="AlphaFoldDB" id="A0A0L6UG98"/>
<keyword evidence="2" id="KW-1185">Reference proteome</keyword>
<feature type="non-terminal residue" evidence="1">
    <location>
        <position position="165"/>
    </location>
</feature>
<dbReference type="EMBL" id="LAVV01011877">
    <property type="protein sequence ID" value="KNZ47287.1"/>
    <property type="molecule type" value="Genomic_DNA"/>
</dbReference>
<accession>A0A0L6UG98</accession>
<evidence type="ECO:0000313" key="2">
    <source>
        <dbReference type="Proteomes" id="UP000037035"/>
    </source>
</evidence>
<dbReference type="Proteomes" id="UP000037035">
    <property type="component" value="Unassembled WGS sequence"/>
</dbReference>